<dbReference type="GO" id="GO:0070475">
    <property type="term" value="P:rRNA base methylation"/>
    <property type="evidence" value="ECO:0007669"/>
    <property type="project" value="TreeGrafter"/>
</dbReference>
<keyword evidence="16" id="KW-1185">Reference proteome</keyword>
<evidence type="ECO:0000256" key="5">
    <source>
        <dbReference type="ARBA" id="ARBA00022490"/>
    </source>
</evidence>
<evidence type="ECO:0000256" key="10">
    <source>
        <dbReference type="ARBA" id="ARBA00025699"/>
    </source>
</evidence>
<evidence type="ECO:0000256" key="3">
    <source>
        <dbReference type="ARBA" id="ARBA00012328"/>
    </source>
</evidence>
<evidence type="ECO:0000259" key="14">
    <source>
        <dbReference type="Pfam" id="PF20260"/>
    </source>
</evidence>
<comment type="function">
    <text evidence="10 12">Specifically methylates the N3 position of the uracil ring of uridine 1498 (m3U1498) in 16S rRNA. Acts on the fully assembled 30S ribosomal subunit.</text>
</comment>
<feature type="domain" description="Ribosomal RNA small subunit methyltransferase E PUA-like" evidence="14">
    <location>
        <begin position="18"/>
        <end position="64"/>
    </location>
</feature>
<gene>
    <name evidence="15" type="ORF">SAMN02746062_00244</name>
</gene>
<dbReference type="AlphaFoldDB" id="A0A286E351"/>
<evidence type="ECO:0000256" key="4">
    <source>
        <dbReference type="ARBA" id="ARBA00013673"/>
    </source>
</evidence>
<dbReference type="InterPro" id="IPR046886">
    <property type="entry name" value="RsmE_MTase_dom"/>
</dbReference>
<evidence type="ECO:0000313" key="16">
    <source>
        <dbReference type="Proteomes" id="UP000219669"/>
    </source>
</evidence>
<comment type="subcellular location">
    <subcellularLocation>
        <location evidence="1 12">Cytoplasm</location>
    </subcellularLocation>
</comment>
<dbReference type="InterPro" id="IPR006700">
    <property type="entry name" value="RsmE"/>
</dbReference>
<name>A0A286E351_9NEIS</name>
<keyword evidence="8 12" id="KW-0808">Transferase</keyword>
<reference evidence="15 16" key="1">
    <citation type="submission" date="2017-09" db="EMBL/GenBank/DDBJ databases">
        <authorList>
            <person name="Ehlers B."/>
            <person name="Leendertz F.H."/>
        </authorList>
    </citation>
    <scope>NUCLEOTIDE SEQUENCE [LARGE SCALE GENOMIC DNA]</scope>
    <source>
        <strain evidence="15 16">DSM 16848</strain>
    </source>
</reference>
<dbReference type="InterPro" id="IPR029026">
    <property type="entry name" value="tRNA_m1G_MTases_N"/>
</dbReference>
<dbReference type="PANTHER" id="PTHR30027">
    <property type="entry name" value="RIBOSOMAL RNA SMALL SUBUNIT METHYLTRANSFERASE E"/>
    <property type="match status" value="1"/>
</dbReference>
<dbReference type="SUPFAM" id="SSF75217">
    <property type="entry name" value="alpha/beta knot"/>
    <property type="match status" value="1"/>
</dbReference>
<evidence type="ECO:0000256" key="9">
    <source>
        <dbReference type="ARBA" id="ARBA00022691"/>
    </source>
</evidence>
<keyword evidence="7 12" id="KW-0489">Methyltransferase</keyword>
<dbReference type="GO" id="GO:0005737">
    <property type="term" value="C:cytoplasm"/>
    <property type="evidence" value="ECO:0007669"/>
    <property type="project" value="UniProtKB-SubCell"/>
</dbReference>
<dbReference type="PANTHER" id="PTHR30027:SF3">
    <property type="entry name" value="16S RRNA (URACIL(1498)-N(3))-METHYLTRANSFERASE"/>
    <property type="match status" value="1"/>
</dbReference>
<dbReference type="Gene3D" id="2.40.240.20">
    <property type="entry name" value="Hypothetical PUA domain-like, domain 1"/>
    <property type="match status" value="1"/>
</dbReference>
<keyword evidence="9 12" id="KW-0949">S-adenosyl-L-methionine</keyword>
<dbReference type="GO" id="GO:0070042">
    <property type="term" value="F:rRNA (uridine-N3-)-methyltransferase activity"/>
    <property type="evidence" value="ECO:0007669"/>
    <property type="project" value="TreeGrafter"/>
</dbReference>
<comment type="similarity">
    <text evidence="2 12">Belongs to the RNA methyltransferase RsmE family.</text>
</comment>
<dbReference type="InterPro" id="IPR015947">
    <property type="entry name" value="PUA-like_sf"/>
</dbReference>
<dbReference type="OrthoDB" id="9815641at2"/>
<accession>A0A286E351</accession>
<keyword evidence="5 12" id="KW-0963">Cytoplasm</keyword>
<dbReference type="SUPFAM" id="SSF88697">
    <property type="entry name" value="PUA domain-like"/>
    <property type="match status" value="1"/>
</dbReference>
<evidence type="ECO:0000259" key="13">
    <source>
        <dbReference type="Pfam" id="PF04452"/>
    </source>
</evidence>
<feature type="domain" description="Ribosomal RNA small subunit methyltransferase E methyltransferase" evidence="13">
    <location>
        <begin position="72"/>
        <end position="233"/>
    </location>
</feature>
<dbReference type="EC" id="2.1.1.193" evidence="3 12"/>
<dbReference type="EMBL" id="OCNF01000002">
    <property type="protein sequence ID" value="SOD65323.1"/>
    <property type="molecule type" value="Genomic_DNA"/>
</dbReference>
<evidence type="ECO:0000256" key="8">
    <source>
        <dbReference type="ARBA" id="ARBA00022679"/>
    </source>
</evidence>
<dbReference type="NCBIfam" id="TIGR00046">
    <property type="entry name" value="RsmE family RNA methyltransferase"/>
    <property type="match status" value="1"/>
</dbReference>
<dbReference type="InterPro" id="IPR046887">
    <property type="entry name" value="RsmE_PUA-like"/>
</dbReference>
<organism evidence="15 16">
    <name type="scientific">Alysiella filiformis DSM 16848</name>
    <dbReference type="NCBI Taxonomy" id="1120981"/>
    <lineage>
        <taxon>Bacteria</taxon>
        <taxon>Pseudomonadati</taxon>
        <taxon>Pseudomonadota</taxon>
        <taxon>Betaproteobacteria</taxon>
        <taxon>Neisseriales</taxon>
        <taxon>Neisseriaceae</taxon>
        <taxon>Alysiella</taxon>
    </lineage>
</organism>
<dbReference type="RefSeq" id="WP_097113323.1">
    <property type="nucleotide sequence ID" value="NZ_CP083931.1"/>
</dbReference>
<evidence type="ECO:0000256" key="6">
    <source>
        <dbReference type="ARBA" id="ARBA00022552"/>
    </source>
</evidence>
<evidence type="ECO:0000256" key="2">
    <source>
        <dbReference type="ARBA" id="ARBA00005528"/>
    </source>
</evidence>
<proteinExistence type="inferred from homology"/>
<dbReference type="Proteomes" id="UP000219669">
    <property type="component" value="Unassembled WGS sequence"/>
</dbReference>
<dbReference type="PIRSF" id="PIRSF015601">
    <property type="entry name" value="MTase_slr0722"/>
    <property type="match status" value="1"/>
</dbReference>
<keyword evidence="6 12" id="KW-0698">rRNA processing</keyword>
<protein>
    <recommendedName>
        <fullName evidence="4 12">Ribosomal RNA small subunit methyltransferase E</fullName>
        <ecNumber evidence="3 12">2.1.1.193</ecNumber>
    </recommendedName>
</protein>
<dbReference type="Gene3D" id="3.40.1280.10">
    <property type="match status" value="1"/>
</dbReference>
<dbReference type="InterPro" id="IPR029028">
    <property type="entry name" value="Alpha/beta_knot_MTases"/>
</dbReference>
<evidence type="ECO:0000313" key="15">
    <source>
        <dbReference type="EMBL" id="SOD65323.1"/>
    </source>
</evidence>
<dbReference type="Pfam" id="PF20260">
    <property type="entry name" value="PUA_4"/>
    <property type="match status" value="1"/>
</dbReference>
<evidence type="ECO:0000256" key="12">
    <source>
        <dbReference type="PIRNR" id="PIRNR015601"/>
    </source>
</evidence>
<evidence type="ECO:0000256" key="7">
    <source>
        <dbReference type="ARBA" id="ARBA00022603"/>
    </source>
</evidence>
<dbReference type="CDD" id="cd18084">
    <property type="entry name" value="RsmE-like"/>
    <property type="match status" value="1"/>
</dbReference>
<dbReference type="Pfam" id="PF04452">
    <property type="entry name" value="Methyltrans_RNA"/>
    <property type="match status" value="1"/>
</dbReference>
<evidence type="ECO:0000256" key="11">
    <source>
        <dbReference type="ARBA" id="ARBA00047944"/>
    </source>
</evidence>
<evidence type="ECO:0000256" key="1">
    <source>
        <dbReference type="ARBA" id="ARBA00004496"/>
    </source>
</evidence>
<sequence length="240" mass="26972">MPRFYVSQDLSPQQTFRLPENVVRHIQVLRLRVGENIVLFNGNGNAYIAHLQELGKREATCQIIDVAEQSAESPLHIQLVQAISSGERMDFTLQKSVELGVSRIQPIVSERCVVKLSGERADKRVQRWQEIVIAACEQCGRNRIPEVLPIVSLKDYLQQKETHLHILMSLRHAKSLRDIDPVPQNISLLIGPEGGWTATEEQWAFDSGCQAITLGKRVLRTETASLAAIAAMQTLWGDFV</sequence>
<comment type="catalytic activity">
    <reaction evidence="11 12">
        <text>uridine(1498) in 16S rRNA + S-adenosyl-L-methionine = N(3)-methyluridine(1498) in 16S rRNA + S-adenosyl-L-homocysteine + H(+)</text>
        <dbReference type="Rhea" id="RHEA:42920"/>
        <dbReference type="Rhea" id="RHEA-COMP:10283"/>
        <dbReference type="Rhea" id="RHEA-COMP:10284"/>
        <dbReference type="ChEBI" id="CHEBI:15378"/>
        <dbReference type="ChEBI" id="CHEBI:57856"/>
        <dbReference type="ChEBI" id="CHEBI:59789"/>
        <dbReference type="ChEBI" id="CHEBI:65315"/>
        <dbReference type="ChEBI" id="CHEBI:74502"/>
        <dbReference type="EC" id="2.1.1.193"/>
    </reaction>
</comment>
<dbReference type="NCBIfam" id="NF008692">
    <property type="entry name" value="PRK11713.1-5"/>
    <property type="match status" value="1"/>
</dbReference>